<dbReference type="GO" id="GO:0005337">
    <property type="term" value="F:nucleoside transmembrane transporter activity"/>
    <property type="evidence" value="ECO:0007669"/>
    <property type="project" value="InterPro"/>
</dbReference>
<organism evidence="8 9">
    <name type="scientific">Adiantum capillus-veneris</name>
    <name type="common">Maidenhair fern</name>
    <dbReference type="NCBI Taxonomy" id="13818"/>
    <lineage>
        <taxon>Eukaryota</taxon>
        <taxon>Viridiplantae</taxon>
        <taxon>Streptophyta</taxon>
        <taxon>Embryophyta</taxon>
        <taxon>Tracheophyta</taxon>
        <taxon>Polypodiopsida</taxon>
        <taxon>Polypodiidae</taxon>
        <taxon>Polypodiales</taxon>
        <taxon>Pteridineae</taxon>
        <taxon>Pteridaceae</taxon>
        <taxon>Vittarioideae</taxon>
        <taxon>Adiantum</taxon>
    </lineage>
</organism>
<evidence type="ECO:0000256" key="1">
    <source>
        <dbReference type="ARBA" id="ARBA00004141"/>
    </source>
</evidence>
<protein>
    <submittedName>
        <fullName evidence="8">Uncharacterized protein</fullName>
    </submittedName>
</protein>
<feature type="transmembrane region" description="Helical" evidence="7">
    <location>
        <begin position="89"/>
        <end position="108"/>
    </location>
</feature>
<proteinExistence type="inferred from homology"/>
<dbReference type="InterPro" id="IPR036259">
    <property type="entry name" value="MFS_trans_sf"/>
</dbReference>
<evidence type="ECO:0000256" key="6">
    <source>
        <dbReference type="ARBA" id="ARBA00023136"/>
    </source>
</evidence>
<sequence length="169" mass="18246">MEREELSISAGPPEDTFNLAYWIFFLLGAGYLVPWNAFITAIDYFELLYPSGHIDYLFSIVYMIPSVVCILLMTFFGHRIPAALRVNTGLVLFIAMLVLVPVMGAFFIDNAKGTQATYVITIFAAALNGVSDALVQGSIVGSAGELPPRYMQAVISGTAASGKSHSLSP</sequence>
<dbReference type="InterPro" id="IPR002259">
    <property type="entry name" value="Eqnu_transpt"/>
</dbReference>
<comment type="caution">
    <text evidence="8">The sequence shown here is derived from an EMBL/GenBank/DDBJ whole genome shotgun (WGS) entry which is preliminary data.</text>
</comment>
<dbReference type="AlphaFoldDB" id="A0A9D4VA12"/>
<evidence type="ECO:0000256" key="5">
    <source>
        <dbReference type="ARBA" id="ARBA00022989"/>
    </source>
</evidence>
<dbReference type="PANTHER" id="PTHR10332">
    <property type="entry name" value="EQUILIBRATIVE NUCLEOSIDE TRANSPORTER"/>
    <property type="match status" value="1"/>
</dbReference>
<reference evidence="8" key="1">
    <citation type="submission" date="2021-01" db="EMBL/GenBank/DDBJ databases">
        <title>Adiantum capillus-veneris genome.</title>
        <authorList>
            <person name="Fang Y."/>
            <person name="Liao Q."/>
        </authorList>
    </citation>
    <scope>NUCLEOTIDE SEQUENCE</scope>
    <source>
        <strain evidence="8">H3</strain>
        <tissue evidence="8">Leaf</tissue>
    </source>
</reference>
<dbReference type="OrthoDB" id="1856718at2759"/>
<dbReference type="Proteomes" id="UP000886520">
    <property type="component" value="Chromosome 2"/>
</dbReference>
<comment type="subcellular location">
    <subcellularLocation>
        <location evidence="1">Membrane</location>
        <topology evidence="1">Multi-pass membrane protein</topology>
    </subcellularLocation>
</comment>
<gene>
    <name evidence="8" type="ORF">GOP47_0001963</name>
</gene>
<evidence type="ECO:0000313" key="8">
    <source>
        <dbReference type="EMBL" id="KAI5082220.1"/>
    </source>
</evidence>
<dbReference type="Pfam" id="PF01733">
    <property type="entry name" value="Nucleoside_tran"/>
    <property type="match status" value="1"/>
</dbReference>
<keyword evidence="9" id="KW-1185">Reference proteome</keyword>
<keyword evidence="5 7" id="KW-1133">Transmembrane helix</keyword>
<evidence type="ECO:0000256" key="2">
    <source>
        <dbReference type="ARBA" id="ARBA00007965"/>
    </source>
</evidence>
<evidence type="ECO:0000256" key="3">
    <source>
        <dbReference type="ARBA" id="ARBA00022448"/>
    </source>
</evidence>
<evidence type="ECO:0000256" key="7">
    <source>
        <dbReference type="SAM" id="Phobius"/>
    </source>
</evidence>
<dbReference type="EMBL" id="JABFUD020000003">
    <property type="protein sequence ID" value="KAI5082220.1"/>
    <property type="molecule type" value="Genomic_DNA"/>
</dbReference>
<dbReference type="PANTHER" id="PTHR10332:SF10">
    <property type="entry name" value="EQUILIBRATIVE NUCLEOSIDE TRANSPORTER 4"/>
    <property type="match status" value="1"/>
</dbReference>
<feature type="transmembrane region" description="Helical" evidence="7">
    <location>
        <begin position="20"/>
        <end position="44"/>
    </location>
</feature>
<dbReference type="SUPFAM" id="SSF103473">
    <property type="entry name" value="MFS general substrate transporter"/>
    <property type="match status" value="1"/>
</dbReference>
<accession>A0A9D4VA12</accession>
<evidence type="ECO:0000256" key="4">
    <source>
        <dbReference type="ARBA" id="ARBA00022692"/>
    </source>
</evidence>
<evidence type="ECO:0000313" key="9">
    <source>
        <dbReference type="Proteomes" id="UP000886520"/>
    </source>
</evidence>
<keyword evidence="6 7" id="KW-0472">Membrane</keyword>
<keyword evidence="3" id="KW-0813">Transport</keyword>
<dbReference type="GO" id="GO:0005886">
    <property type="term" value="C:plasma membrane"/>
    <property type="evidence" value="ECO:0007669"/>
    <property type="project" value="TreeGrafter"/>
</dbReference>
<keyword evidence="4 7" id="KW-0812">Transmembrane</keyword>
<comment type="similarity">
    <text evidence="2">Belongs to the SLC29A/ENT transporter (TC 2.A.57) family.</text>
</comment>
<name>A0A9D4VA12_ADICA</name>
<feature type="transmembrane region" description="Helical" evidence="7">
    <location>
        <begin position="56"/>
        <end position="77"/>
    </location>
</feature>